<dbReference type="EMBL" id="CP060201">
    <property type="protein sequence ID" value="QNH80829.1"/>
    <property type="molecule type" value="Genomic_DNA"/>
</dbReference>
<protein>
    <recommendedName>
        <fullName evidence="3">CopG family transcriptional regulator</fullName>
    </recommendedName>
</protein>
<accession>A0A7G7XLI4</accession>
<evidence type="ECO:0000313" key="1">
    <source>
        <dbReference type="EMBL" id="QNH80829.1"/>
    </source>
</evidence>
<evidence type="ECO:0008006" key="3">
    <source>
        <dbReference type="Google" id="ProtNLM"/>
    </source>
</evidence>
<sequence>MSDSLASFGPPSFDVATRRTQEAMADVDCARVIDHQQVVAWAASLSQPCPLPKPLPQKAKSP</sequence>
<evidence type="ECO:0000313" key="2">
    <source>
        <dbReference type="Proteomes" id="UP000515277"/>
    </source>
</evidence>
<dbReference type="AlphaFoldDB" id="A0A7G7XLI4"/>
<dbReference type="RefSeq" id="WP_103740906.1">
    <property type="nucleotide sequence ID" value="NZ_CP060201.1"/>
</dbReference>
<proteinExistence type="predicted"/>
<reference evidence="2" key="1">
    <citation type="journal article" date="2020" name="Microbiol. Resour. Announc.">
        <title>Complete genome sequences of four natural Pseudomonas isolates that catabolize a wide range of aromatic compounds relevant to lignin valorization.</title>
        <authorList>
            <person name="Hatmaker E.A."/>
            <person name="Presley G."/>
            <person name="Cannon O."/>
            <person name="Guss A.M."/>
            <person name="Elkins J.G."/>
        </authorList>
    </citation>
    <scope>NUCLEOTIDE SEQUENCE [LARGE SCALE GENOMIC DNA]</scope>
    <source>
        <strain evidence="2">H1F5C</strain>
    </source>
</reference>
<name>A0A7G7XLI4_9PSED</name>
<dbReference type="Proteomes" id="UP000515277">
    <property type="component" value="Chromosome"/>
</dbReference>
<gene>
    <name evidence="1" type="ORF">GGI48_10435</name>
</gene>
<organism evidence="1 2">
    <name type="scientific">Pseudomonas protegens</name>
    <dbReference type="NCBI Taxonomy" id="380021"/>
    <lineage>
        <taxon>Bacteria</taxon>
        <taxon>Pseudomonadati</taxon>
        <taxon>Pseudomonadota</taxon>
        <taxon>Gammaproteobacteria</taxon>
        <taxon>Pseudomonadales</taxon>
        <taxon>Pseudomonadaceae</taxon>
        <taxon>Pseudomonas</taxon>
    </lineage>
</organism>